<name>A0ACC0IT81_9ERIC</name>
<organism evidence="1 2">
    <name type="scientific">Camellia lanceoleosa</name>
    <dbReference type="NCBI Taxonomy" id="1840588"/>
    <lineage>
        <taxon>Eukaryota</taxon>
        <taxon>Viridiplantae</taxon>
        <taxon>Streptophyta</taxon>
        <taxon>Embryophyta</taxon>
        <taxon>Tracheophyta</taxon>
        <taxon>Spermatophyta</taxon>
        <taxon>Magnoliopsida</taxon>
        <taxon>eudicotyledons</taxon>
        <taxon>Gunneridae</taxon>
        <taxon>Pentapetalae</taxon>
        <taxon>asterids</taxon>
        <taxon>Ericales</taxon>
        <taxon>Theaceae</taxon>
        <taxon>Camellia</taxon>
    </lineage>
</organism>
<evidence type="ECO:0000313" key="2">
    <source>
        <dbReference type="Proteomes" id="UP001060215"/>
    </source>
</evidence>
<gene>
    <name evidence="1" type="ORF">LOK49_LG02G02923</name>
</gene>
<dbReference type="Proteomes" id="UP001060215">
    <property type="component" value="Chromosome 3"/>
</dbReference>
<proteinExistence type="predicted"/>
<reference evidence="1 2" key="1">
    <citation type="journal article" date="2022" name="Plant J.">
        <title>Chromosome-level genome of Camellia lanceoleosa provides a valuable resource for understanding genome evolution and self-incompatibility.</title>
        <authorList>
            <person name="Gong W."/>
            <person name="Xiao S."/>
            <person name="Wang L."/>
            <person name="Liao Z."/>
            <person name="Chang Y."/>
            <person name="Mo W."/>
            <person name="Hu G."/>
            <person name="Li W."/>
            <person name="Zhao G."/>
            <person name="Zhu H."/>
            <person name="Hu X."/>
            <person name="Ji K."/>
            <person name="Xiang X."/>
            <person name="Song Q."/>
            <person name="Yuan D."/>
            <person name="Jin S."/>
            <person name="Zhang L."/>
        </authorList>
    </citation>
    <scope>NUCLEOTIDE SEQUENCE [LARGE SCALE GENOMIC DNA]</scope>
    <source>
        <strain evidence="1">SQ_2022a</strain>
    </source>
</reference>
<dbReference type="EMBL" id="CM045760">
    <property type="protein sequence ID" value="KAI8027111.1"/>
    <property type="molecule type" value="Genomic_DNA"/>
</dbReference>
<evidence type="ECO:0000313" key="1">
    <source>
        <dbReference type="EMBL" id="KAI8027111.1"/>
    </source>
</evidence>
<accession>A0ACC0IT81</accession>
<comment type="caution">
    <text evidence="1">The sequence shown here is derived from an EMBL/GenBank/DDBJ whole genome shotgun (WGS) entry which is preliminary data.</text>
</comment>
<keyword evidence="2" id="KW-1185">Reference proteome</keyword>
<protein>
    <submittedName>
        <fullName evidence="1">WAT1-related protein</fullName>
    </submittedName>
</protein>
<sequence>MGKIANSIHGLKPAMMMAVVQAALAGVNVFYKLASSIGMSMSVLIAYRFVFAAAFIVPIALLLERKSRPKLTWKVACQAFLCGLLGGSMAQNLYAQSLVLTSATFAAAMANLIPAFTFILAISFGMERLGLGTTTGKAKVAGTLMCIGGAMLLTFYKGAELNLWSTNVDLLHHKHGHVATPHPHDGNHVLGALLIVSCCFSSAMGLIVQTKMIRNYPCVYSSTALMITMGAIQAVGFALCMNRDWSAWKLGWNLRLLVVSYSGIVASGVTFTLMAWCVQMRGPLFVSVFSPLMLVLVAIAGSLLLDEKLHLGSVIGAGVIVCGLYMVLWGKGKELKRITQLMPSKISKESECIDIIVTSLTENNNGSSNDIVAVIPSSPSIIYNDALDVDILEMNKKEEHEEKSSEVNVNV</sequence>